<dbReference type="Pfam" id="PF16277">
    <property type="entry name" value="DUF4926"/>
    <property type="match status" value="1"/>
</dbReference>
<dbReference type="STRING" id="1802596.A2Z11_03525"/>
<evidence type="ECO:0000313" key="1">
    <source>
        <dbReference type="EMBL" id="OGY25472.1"/>
    </source>
</evidence>
<name>A0A1G1WCP6_9BACT</name>
<evidence type="ECO:0000313" key="2">
    <source>
        <dbReference type="Proteomes" id="UP000176389"/>
    </source>
</evidence>
<sequence length="77" mass="8702">MFKELDTVVLTHNIDKYNLEKGDVGTLVHVYDNEKAIEVEVVRADGRTVAVLTLESKDVRNISKEEILKVREFAASV</sequence>
<comment type="caution">
    <text evidence="1">The sequence shown here is derived from an EMBL/GenBank/DDBJ whole genome shotgun (WGS) entry which is preliminary data.</text>
</comment>
<dbReference type="AlphaFoldDB" id="A0A1G1WCP6"/>
<dbReference type="Proteomes" id="UP000176389">
    <property type="component" value="Unassembled WGS sequence"/>
</dbReference>
<dbReference type="InterPro" id="IPR032568">
    <property type="entry name" value="DUF4926"/>
</dbReference>
<proteinExistence type="predicted"/>
<reference evidence="1 2" key="1">
    <citation type="journal article" date="2016" name="Nat. Commun.">
        <title>Thousands of microbial genomes shed light on interconnected biogeochemical processes in an aquifer system.</title>
        <authorList>
            <person name="Anantharaman K."/>
            <person name="Brown C.T."/>
            <person name="Hug L.A."/>
            <person name="Sharon I."/>
            <person name="Castelle C.J."/>
            <person name="Probst A.J."/>
            <person name="Thomas B.C."/>
            <person name="Singh A."/>
            <person name="Wilkins M.J."/>
            <person name="Karaoz U."/>
            <person name="Brodie E.L."/>
            <person name="Williams K.H."/>
            <person name="Hubbard S.S."/>
            <person name="Banfield J.F."/>
        </authorList>
    </citation>
    <scope>NUCLEOTIDE SEQUENCE [LARGE SCALE GENOMIC DNA]</scope>
</reference>
<protein>
    <submittedName>
        <fullName evidence="1">DUF4926 domain-containing protein</fullName>
    </submittedName>
</protein>
<accession>A0A1G1WCP6</accession>
<organism evidence="1 2">
    <name type="scientific">Candidatus Woykebacteria bacterium RBG_16_43_9</name>
    <dbReference type="NCBI Taxonomy" id="1802596"/>
    <lineage>
        <taxon>Bacteria</taxon>
        <taxon>Candidatus Woykeibacteriota</taxon>
    </lineage>
</organism>
<gene>
    <name evidence="1" type="ORF">A2Z11_03525</name>
</gene>
<dbReference type="EMBL" id="MHCS01000045">
    <property type="protein sequence ID" value="OGY25472.1"/>
    <property type="molecule type" value="Genomic_DNA"/>
</dbReference>